<gene>
    <name evidence="1" type="ORF">S01H4_40160</name>
</gene>
<protein>
    <recommendedName>
        <fullName evidence="2">MalT-like TPR region domain-containing protein</fullName>
    </recommendedName>
</protein>
<name>X1C8F3_9ZZZZ</name>
<feature type="non-terminal residue" evidence="1">
    <location>
        <position position="1"/>
    </location>
</feature>
<dbReference type="AlphaFoldDB" id="X1C8F3"/>
<organism evidence="1">
    <name type="scientific">marine sediment metagenome</name>
    <dbReference type="NCBI Taxonomy" id="412755"/>
    <lineage>
        <taxon>unclassified sequences</taxon>
        <taxon>metagenomes</taxon>
        <taxon>ecological metagenomes</taxon>
    </lineage>
</organism>
<comment type="caution">
    <text evidence="1">The sequence shown here is derived from an EMBL/GenBank/DDBJ whole genome shotgun (WGS) entry which is preliminary data.</text>
</comment>
<accession>X1C8F3</accession>
<evidence type="ECO:0000313" key="1">
    <source>
        <dbReference type="EMBL" id="GAH04361.1"/>
    </source>
</evidence>
<dbReference type="SUPFAM" id="SSF48452">
    <property type="entry name" value="TPR-like"/>
    <property type="match status" value="1"/>
</dbReference>
<feature type="non-terminal residue" evidence="1">
    <location>
        <position position="289"/>
    </location>
</feature>
<proteinExistence type="predicted"/>
<reference evidence="1" key="1">
    <citation type="journal article" date="2014" name="Front. Microbiol.">
        <title>High frequency of phylogenetically diverse reductive dehalogenase-homologous genes in deep subseafloor sedimentary metagenomes.</title>
        <authorList>
            <person name="Kawai M."/>
            <person name="Futagami T."/>
            <person name="Toyoda A."/>
            <person name="Takaki Y."/>
            <person name="Nishi S."/>
            <person name="Hori S."/>
            <person name="Arai W."/>
            <person name="Tsubouchi T."/>
            <person name="Morono Y."/>
            <person name="Uchiyama I."/>
            <person name="Ito T."/>
            <person name="Fujiyama A."/>
            <person name="Inagaki F."/>
            <person name="Takami H."/>
        </authorList>
    </citation>
    <scope>NUCLEOTIDE SEQUENCE</scope>
    <source>
        <strain evidence="1">Expedition CK06-06</strain>
    </source>
</reference>
<dbReference type="EMBL" id="BART01021838">
    <property type="protein sequence ID" value="GAH04361.1"/>
    <property type="molecule type" value="Genomic_DNA"/>
</dbReference>
<dbReference type="InterPro" id="IPR019734">
    <property type="entry name" value="TPR_rpt"/>
</dbReference>
<dbReference type="Pfam" id="PF13424">
    <property type="entry name" value="TPR_12"/>
    <property type="match status" value="1"/>
</dbReference>
<evidence type="ECO:0008006" key="2">
    <source>
        <dbReference type="Google" id="ProtNLM"/>
    </source>
</evidence>
<dbReference type="InterPro" id="IPR011990">
    <property type="entry name" value="TPR-like_helical_dom_sf"/>
</dbReference>
<sequence>QEIQDVLNSLADENSHKKALQYYEKKGKKFRDDLLDEIEVLFHKTKLNPSEELVNEFLAVANNIEQFDYEHKRLIDIGGELLVLEDKYKAPILIVLGNIISIIGNSEDAERIYLNALDLYKNLAKKYYRIYLPYIAATQKNLGTLYIDLKRFEEAEKIYGDALSSYKELKRQYYDVHSPDFHSKEYSSLEKSYLDDIKDYNRLLRRYYDIYLPEESSSISKFGNVGVDLDLLEDIKDGSIDSIDSYKTLAKVSYDMYLIDIAKTQSSLGIVYSKLMKFEEAERMHLKSL</sequence>
<dbReference type="Gene3D" id="1.25.40.10">
    <property type="entry name" value="Tetratricopeptide repeat domain"/>
    <property type="match status" value="1"/>
</dbReference>
<dbReference type="SMART" id="SM00028">
    <property type="entry name" value="TPR"/>
    <property type="match status" value="2"/>
</dbReference>